<gene>
    <name evidence="1" type="ORF">QBC37DRAFT_301565</name>
</gene>
<proteinExistence type="predicted"/>
<comment type="caution">
    <text evidence="1">The sequence shown here is derived from an EMBL/GenBank/DDBJ whole genome shotgun (WGS) entry which is preliminary data.</text>
</comment>
<accession>A0AAN6XWY3</accession>
<dbReference type="EMBL" id="MU858529">
    <property type="protein sequence ID" value="KAK4206057.1"/>
    <property type="molecule type" value="Genomic_DNA"/>
</dbReference>
<reference evidence="1" key="2">
    <citation type="submission" date="2023-05" db="EMBL/GenBank/DDBJ databases">
        <authorList>
            <consortium name="Lawrence Berkeley National Laboratory"/>
            <person name="Steindorff A."/>
            <person name="Hensen N."/>
            <person name="Bonometti L."/>
            <person name="Westerberg I."/>
            <person name="Brannstrom I.O."/>
            <person name="Guillou S."/>
            <person name="Cros-Aarteil S."/>
            <person name="Calhoun S."/>
            <person name="Haridas S."/>
            <person name="Kuo A."/>
            <person name="Mondo S."/>
            <person name="Pangilinan J."/>
            <person name="Riley R."/>
            <person name="Labutti K."/>
            <person name="Andreopoulos B."/>
            <person name="Lipzen A."/>
            <person name="Chen C."/>
            <person name="Yanf M."/>
            <person name="Daum C."/>
            <person name="Ng V."/>
            <person name="Clum A."/>
            <person name="Ohm R."/>
            <person name="Martin F."/>
            <person name="Silar P."/>
            <person name="Natvig D."/>
            <person name="Lalanne C."/>
            <person name="Gautier V."/>
            <person name="Ament-Velasquez S.L."/>
            <person name="Kruys A."/>
            <person name="Hutchinson M.I."/>
            <person name="Powell A.J."/>
            <person name="Barry K."/>
            <person name="Miller A.N."/>
            <person name="Grigoriev I.V."/>
            <person name="Debuchy R."/>
            <person name="Gladieux P."/>
            <person name="Thoren M.H."/>
            <person name="Johannesson H."/>
        </authorList>
    </citation>
    <scope>NUCLEOTIDE SEQUENCE</scope>
    <source>
        <strain evidence="1">PSN293</strain>
    </source>
</reference>
<dbReference type="Proteomes" id="UP001301769">
    <property type="component" value="Unassembled WGS sequence"/>
</dbReference>
<evidence type="ECO:0000313" key="1">
    <source>
        <dbReference type="EMBL" id="KAK4206057.1"/>
    </source>
</evidence>
<name>A0AAN6XWY3_9PEZI</name>
<keyword evidence="2" id="KW-1185">Reference proteome</keyword>
<feature type="non-terminal residue" evidence="1">
    <location>
        <position position="1"/>
    </location>
</feature>
<protein>
    <submittedName>
        <fullName evidence="1">Uncharacterized protein</fullName>
    </submittedName>
</protein>
<reference evidence="1" key="1">
    <citation type="journal article" date="2023" name="Mol. Phylogenet. Evol.">
        <title>Genome-scale phylogeny and comparative genomics of the fungal order Sordariales.</title>
        <authorList>
            <person name="Hensen N."/>
            <person name="Bonometti L."/>
            <person name="Westerberg I."/>
            <person name="Brannstrom I.O."/>
            <person name="Guillou S."/>
            <person name="Cros-Aarteil S."/>
            <person name="Calhoun S."/>
            <person name="Haridas S."/>
            <person name="Kuo A."/>
            <person name="Mondo S."/>
            <person name="Pangilinan J."/>
            <person name="Riley R."/>
            <person name="LaButti K."/>
            <person name="Andreopoulos B."/>
            <person name="Lipzen A."/>
            <person name="Chen C."/>
            <person name="Yan M."/>
            <person name="Daum C."/>
            <person name="Ng V."/>
            <person name="Clum A."/>
            <person name="Steindorff A."/>
            <person name="Ohm R.A."/>
            <person name="Martin F."/>
            <person name="Silar P."/>
            <person name="Natvig D.O."/>
            <person name="Lalanne C."/>
            <person name="Gautier V."/>
            <person name="Ament-Velasquez S.L."/>
            <person name="Kruys A."/>
            <person name="Hutchinson M.I."/>
            <person name="Powell A.J."/>
            <person name="Barry K."/>
            <person name="Miller A.N."/>
            <person name="Grigoriev I.V."/>
            <person name="Debuchy R."/>
            <person name="Gladieux P."/>
            <person name="Hiltunen Thoren M."/>
            <person name="Johannesson H."/>
        </authorList>
    </citation>
    <scope>NUCLEOTIDE SEQUENCE</scope>
    <source>
        <strain evidence="1">PSN293</strain>
    </source>
</reference>
<organism evidence="1 2">
    <name type="scientific">Rhypophila decipiens</name>
    <dbReference type="NCBI Taxonomy" id="261697"/>
    <lineage>
        <taxon>Eukaryota</taxon>
        <taxon>Fungi</taxon>
        <taxon>Dikarya</taxon>
        <taxon>Ascomycota</taxon>
        <taxon>Pezizomycotina</taxon>
        <taxon>Sordariomycetes</taxon>
        <taxon>Sordariomycetidae</taxon>
        <taxon>Sordariales</taxon>
        <taxon>Naviculisporaceae</taxon>
        <taxon>Rhypophila</taxon>
    </lineage>
</organism>
<evidence type="ECO:0000313" key="2">
    <source>
        <dbReference type="Proteomes" id="UP001301769"/>
    </source>
</evidence>
<dbReference type="AlphaFoldDB" id="A0AAN6XWY3"/>
<sequence>IGEFKRCLVSRREWQSGKLMPSQQGFSRELRGYAYLYRCPQVFCFDNSTFHMLQFRAAKLDAIRDPDCTVDCWVFPGKSPNGMPLIPSFGPRVSEVPRVMVSDDM</sequence>